<dbReference type="InterPro" id="IPR036390">
    <property type="entry name" value="WH_DNA-bd_sf"/>
</dbReference>
<evidence type="ECO:0000256" key="1">
    <source>
        <dbReference type="ARBA" id="ARBA00023015"/>
    </source>
</evidence>
<dbReference type="PROSITE" id="PS00894">
    <property type="entry name" value="HTH_DEOR_1"/>
    <property type="match status" value="1"/>
</dbReference>
<evidence type="ECO:0000256" key="2">
    <source>
        <dbReference type="ARBA" id="ARBA00023125"/>
    </source>
</evidence>
<feature type="domain" description="WYL" evidence="5">
    <location>
        <begin position="153"/>
        <end position="217"/>
    </location>
</feature>
<keyword evidence="1" id="KW-0805">Transcription regulation</keyword>
<reference evidence="6" key="1">
    <citation type="submission" date="2018-05" db="EMBL/GenBank/DDBJ databases">
        <authorList>
            <person name="Lanie J.A."/>
            <person name="Ng W.-L."/>
            <person name="Kazmierczak K.M."/>
            <person name="Andrzejewski T.M."/>
            <person name="Davidsen T.M."/>
            <person name="Wayne K.J."/>
            <person name="Tettelin H."/>
            <person name="Glass J.I."/>
            <person name="Rusch D."/>
            <person name="Podicherti R."/>
            <person name="Tsui H.-C.T."/>
            <person name="Winkler M.E."/>
        </authorList>
    </citation>
    <scope>NUCLEOTIDE SEQUENCE</scope>
</reference>
<dbReference type="PROSITE" id="PS52050">
    <property type="entry name" value="WYL"/>
    <property type="match status" value="1"/>
</dbReference>
<evidence type="ECO:0000313" key="6">
    <source>
        <dbReference type="EMBL" id="SVC77325.1"/>
    </source>
</evidence>
<dbReference type="InterPro" id="IPR036388">
    <property type="entry name" value="WH-like_DNA-bd_sf"/>
</dbReference>
<proteinExistence type="predicted"/>
<sequence>MARNSEVIRQWMILREIEVSHGKTIRQLAEMTNVTTRTIRRDLEALQEAGFPLYDVSEDGPKRWKLGRRPFQELDHTAFNLAELSALYFSRALVERLAIPTFEEDLKSAFAKLESALGPRMRQFLDRLPQTLQAKTEPTRRHDDDHQRKVTVRLVDAVLHQRRLTMRYHSLSSKREKTYRIDPYRLVYAQGALYLFAYVSHYQQVRTFAVERIRQLTPLDETFTPVEDVTDTAWPHSLGIY</sequence>
<accession>A0A382PXC6</accession>
<dbReference type="InterPro" id="IPR051534">
    <property type="entry name" value="CBASS_pafABC_assoc_protein"/>
</dbReference>
<feature type="domain" description="Helix-turn-helix type 11" evidence="4">
    <location>
        <begin position="24"/>
        <end position="54"/>
    </location>
</feature>
<organism evidence="6">
    <name type="scientific">marine metagenome</name>
    <dbReference type="NCBI Taxonomy" id="408172"/>
    <lineage>
        <taxon>unclassified sequences</taxon>
        <taxon>metagenomes</taxon>
        <taxon>ecological metagenomes</taxon>
    </lineage>
</organism>
<evidence type="ECO:0000259" key="5">
    <source>
        <dbReference type="Pfam" id="PF13280"/>
    </source>
</evidence>
<evidence type="ECO:0008006" key="7">
    <source>
        <dbReference type="Google" id="ProtNLM"/>
    </source>
</evidence>
<feature type="non-terminal residue" evidence="6">
    <location>
        <position position="241"/>
    </location>
</feature>
<dbReference type="InterPro" id="IPR013196">
    <property type="entry name" value="HTH_11"/>
</dbReference>
<dbReference type="GO" id="GO:0003700">
    <property type="term" value="F:DNA-binding transcription factor activity"/>
    <property type="evidence" value="ECO:0007669"/>
    <property type="project" value="InterPro"/>
</dbReference>
<dbReference type="AlphaFoldDB" id="A0A382PXC6"/>
<evidence type="ECO:0000259" key="4">
    <source>
        <dbReference type="Pfam" id="PF08279"/>
    </source>
</evidence>
<dbReference type="SUPFAM" id="SSF46785">
    <property type="entry name" value="Winged helix' DNA-binding domain"/>
    <property type="match status" value="1"/>
</dbReference>
<dbReference type="Pfam" id="PF08279">
    <property type="entry name" value="HTH_11"/>
    <property type="match status" value="1"/>
</dbReference>
<name>A0A382PXC6_9ZZZZ</name>
<keyword evidence="3" id="KW-0804">Transcription</keyword>
<dbReference type="Gene3D" id="1.10.10.10">
    <property type="entry name" value="Winged helix-like DNA-binding domain superfamily/Winged helix DNA-binding domain"/>
    <property type="match status" value="1"/>
</dbReference>
<dbReference type="PANTHER" id="PTHR34580:SF1">
    <property type="entry name" value="PROTEIN PAFC"/>
    <property type="match status" value="1"/>
</dbReference>
<dbReference type="GO" id="GO:0003677">
    <property type="term" value="F:DNA binding"/>
    <property type="evidence" value="ECO:0007669"/>
    <property type="project" value="UniProtKB-KW"/>
</dbReference>
<protein>
    <recommendedName>
        <fullName evidence="7">HTH deoR-type domain-containing protein</fullName>
    </recommendedName>
</protein>
<gene>
    <name evidence="6" type="ORF">METZ01_LOCUS330179</name>
</gene>
<dbReference type="InterPro" id="IPR026881">
    <property type="entry name" value="WYL_dom"/>
</dbReference>
<evidence type="ECO:0000256" key="3">
    <source>
        <dbReference type="ARBA" id="ARBA00023163"/>
    </source>
</evidence>
<keyword evidence="2" id="KW-0238">DNA-binding</keyword>
<dbReference type="PANTHER" id="PTHR34580">
    <property type="match status" value="1"/>
</dbReference>
<dbReference type="EMBL" id="UINC01110067">
    <property type="protein sequence ID" value="SVC77325.1"/>
    <property type="molecule type" value="Genomic_DNA"/>
</dbReference>
<dbReference type="Pfam" id="PF13280">
    <property type="entry name" value="WYL"/>
    <property type="match status" value="1"/>
</dbReference>
<dbReference type="InterPro" id="IPR018356">
    <property type="entry name" value="Tscrpt_reg_HTH_DeoR_CS"/>
</dbReference>